<dbReference type="Pfam" id="PF01163">
    <property type="entry name" value="RIO1"/>
    <property type="match status" value="1"/>
</dbReference>
<feature type="active site" description="4-aspartylphosphate intermediate" evidence="18">
    <location>
        <position position="269"/>
    </location>
</feature>
<dbReference type="GO" id="GO:0005524">
    <property type="term" value="F:ATP binding"/>
    <property type="evidence" value="ECO:0007669"/>
    <property type="project" value="UniProtKB-KW"/>
</dbReference>
<evidence type="ECO:0000256" key="12">
    <source>
        <dbReference type="ARBA" id="ARBA00022777"/>
    </source>
</evidence>
<dbReference type="InterPro" id="IPR018934">
    <property type="entry name" value="RIO_dom"/>
</dbReference>
<dbReference type="PROSITE" id="PS01245">
    <property type="entry name" value="RIO1"/>
    <property type="match status" value="1"/>
</dbReference>
<evidence type="ECO:0000256" key="18">
    <source>
        <dbReference type="PIRSR" id="PIRSR038147-1"/>
    </source>
</evidence>
<comment type="catalytic activity">
    <reaction evidence="16">
        <text>L-threonyl-[protein] + ATP = O-phospho-L-threonyl-[protein] + ADP + H(+)</text>
        <dbReference type="Rhea" id="RHEA:46608"/>
        <dbReference type="Rhea" id="RHEA-COMP:11060"/>
        <dbReference type="Rhea" id="RHEA-COMP:11605"/>
        <dbReference type="ChEBI" id="CHEBI:15378"/>
        <dbReference type="ChEBI" id="CHEBI:30013"/>
        <dbReference type="ChEBI" id="CHEBI:30616"/>
        <dbReference type="ChEBI" id="CHEBI:61977"/>
        <dbReference type="ChEBI" id="CHEBI:456216"/>
        <dbReference type="EC" id="2.7.11.1"/>
    </reaction>
</comment>
<dbReference type="GO" id="GO:0016787">
    <property type="term" value="F:hydrolase activity"/>
    <property type="evidence" value="ECO:0007669"/>
    <property type="project" value="UniProtKB-KW"/>
</dbReference>
<keyword evidence="12" id="KW-0418">Kinase</keyword>
<keyword evidence="6" id="KW-0963">Cytoplasm</keyword>
<evidence type="ECO:0000256" key="9">
    <source>
        <dbReference type="ARBA" id="ARBA00022679"/>
    </source>
</evidence>
<evidence type="ECO:0000256" key="3">
    <source>
        <dbReference type="ARBA" id="ARBA00009196"/>
    </source>
</evidence>
<sequence length="490" mass="56074">MTLVHRLENMSSLSSLDEIYDDFDLSGSDDENNNSSKLYMQKFQNKVDFSMKSERQMRDKSDRATTDHALDRRSCSILFKMMNQGIFTEVNGCISTGKEANIYHVKNGDDTDLAIKVYMTSIMPFKSRDKYVKGDFRMRHGYSKATSWKLVCKWSEKEYRNLLRINQSGLINAPKPLRLKGVVLLMTFIGKDGVPAPKLKDVCLEEEEEEKGKEKMDEGKDDKQTPNWSGLYSQVINDIRTLFQKCRLVHADLSEYNLLYLDGKVWMIDVSQAVEHESPQALEYLRTDCHNINTFFRKQGVSTLTLRELFEWVVNPTLPSPDDPSSVECLASLLREASIRGMNETMEKEDEAFRFVHIPRNLSVSYPFIRDFLKLQRGQLLPSDIYYAAITGLKSDLTGAAAQPSPSEPVTENKEPESDAESVSSEKASVCSDAASEATKDEKTKVKGAPRPRNESPESRRNRKKAIKQEQAENRKHKIPKHIKRRKIKK</sequence>
<dbReference type="SMART" id="SM00090">
    <property type="entry name" value="RIO"/>
    <property type="match status" value="1"/>
</dbReference>
<comment type="similarity">
    <text evidence="3">Belongs to the protein kinase superfamily. RIO-type Ser/Thr kinase family.</text>
</comment>
<dbReference type="GO" id="GO:0042254">
    <property type="term" value="P:ribosome biogenesis"/>
    <property type="evidence" value="ECO:0007669"/>
    <property type="project" value="UniProtKB-KW"/>
</dbReference>
<feature type="binding site" evidence="20">
    <location>
        <position position="269"/>
    </location>
    <ligand>
        <name>Mg(2+)</name>
        <dbReference type="ChEBI" id="CHEBI:18420"/>
    </ligand>
</feature>
<protein>
    <recommendedName>
        <fullName evidence="5">Serine/threonine-protein kinase RIO1</fullName>
        <ecNumber evidence="4">2.7.11.1</ecNumber>
    </recommendedName>
</protein>
<feature type="binding site" evidence="19">
    <location>
        <position position="116"/>
    </location>
    <ligand>
        <name>ATP</name>
        <dbReference type="ChEBI" id="CHEBI:30616"/>
    </ligand>
</feature>
<evidence type="ECO:0000256" key="16">
    <source>
        <dbReference type="ARBA" id="ARBA00047899"/>
    </source>
</evidence>
<proteinExistence type="inferred from homology"/>
<evidence type="ECO:0000256" key="4">
    <source>
        <dbReference type="ARBA" id="ARBA00012513"/>
    </source>
</evidence>
<evidence type="ECO:0000256" key="20">
    <source>
        <dbReference type="PIRSR" id="PIRSR038147-3"/>
    </source>
</evidence>
<keyword evidence="14 19" id="KW-0067">ATP-binding</keyword>
<dbReference type="EC" id="2.7.11.1" evidence="4"/>
<comment type="subcellular location">
    <subcellularLocation>
        <location evidence="2">Cytoplasm</location>
    </subcellularLocation>
</comment>
<dbReference type="InterPro" id="IPR051272">
    <property type="entry name" value="RIO-type_Ser/Thr_kinase"/>
</dbReference>
<evidence type="ECO:0000256" key="6">
    <source>
        <dbReference type="ARBA" id="ARBA00022490"/>
    </source>
</evidence>
<dbReference type="Gene3D" id="3.30.200.20">
    <property type="entry name" value="Phosphorylase Kinase, domain 1"/>
    <property type="match status" value="1"/>
</dbReference>
<dbReference type="PANTHER" id="PTHR45723">
    <property type="entry name" value="SERINE/THREONINE-PROTEIN KINASE RIO1"/>
    <property type="match status" value="1"/>
</dbReference>
<keyword evidence="10" id="KW-0479">Metal-binding</keyword>
<evidence type="ECO:0000313" key="24">
    <source>
        <dbReference type="WBParaSite" id="TREG1_90830.1"/>
    </source>
</evidence>
<evidence type="ECO:0000256" key="7">
    <source>
        <dbReference type="ARBA" id="ARBA00022517"/>
    </source>
</evidence>
<accession>A0AA85KLP3</accession>
<dbReference type="InterPro" id="IPR011009">
    <property type="entry name" value="Kinase-like_dom_sf"/>
</dbReference>
<evidence type="ECO:0000256" key="1">
    <source>
        <dbReference type="ARBA" id="ARBA00001946"/>
    </source>
</evidence>
<dbReference type="InterPro" id="IPR017407">
    <property type="entry name" value="Ser/Thr_kinase_Rio1"/>
</dbReference>
<dbReference type="CDD" id="cd05147">
    <property type="entry name" value="RIO1_euk"/>
    <property type="match status" value="1"/>
</dbReference>
<name>A0AA85KLP3_TRIRE</name>
<evidence type="ECO:0000256" key="13">
    <source>
        <dbReference type="ARBA" id="ARBA00022801"/>
    </source>
</evidence>
<evidence type="ECO:0000256" key="19">
    <source>
        <dbReference type="PIRSR" id="PIRSR038147-2"/>
    </source>
</evidence>
<keyword evidence="11 19" id="KW-0547">Nucleotide-binding</keyword>
<reference evidence="24" key="2">
    <citation type="submission" date="2023-11" db="UniProtKB">
        <authorList>
            <consortium name="WormBaseParasite"/>
        </authorList>
    </citation>
    <scope>IDENTIFICATION</scope>
</reference>
<evidence type="ECO:0000256" key="10">
    <source>
        <dbReference type="ARBA" id="ARBA00022723"/>
    </source>
</evidence>
<evidence type="ECO:0000256" key="15">
    <source>
        <dbReference type="ARBA" id="ARBA00022842"/>
    </source>
</evidence>
<dbReference type="PIRSF" id="PIRSF038147">
    <property type="entry name" value="Ser/Thr_PK_RIO1"/>
    <property type="match status" value="1"/>
</dbReference>
<comment type="cofactor">
    <cofactor evidence="1 20">
        <name>Mg(2+)</name>
        <dbReference type="ChEBI" id="CHEBI:18420"/>
    </cofactor>
</comment>
<dbReference type="InterPro" id="IPR018935">
    <property type="entry name" value="RIO_kinase_CS"/>
</dbReference>
<keyword evidence="15" id="KW-0460">Magnesium</keyword>
<feature type="region of interest" description="Disordered" evidence="21">
    <location>
        <begin position="398"/>
        <end position="490"/>
    </location>
</feature>
<evidence type="ECO:0000256" key="21">
    <source>
        <dbReference type="SAM" id="MobiDB-lite"/>
    </source>
</evidence>
<keyword evidence="9" id="KW-0808">Transferase</keyword>
<dbReference type="GO" id="GO:0005737">
    <property type="term" value="C:cytoplasm"/>
    <property type="evidence" value="ECO:0007669"/>
    <property type="project" value="UniProtKB-SubCell"/>
</dbReference>
<comment type="catalytic activity">
    <reaction evidence="17">
        <text>L-seryl-[protein] + ATP = O-phospho-L-seryl-[protein] + ADP + H(+)</text>
        <dbReference type="Rhea" id="RHEA:17989"/>
        <dbReference type="Rhea" id="RHEA-COMP:9863"/>
        <dbReference type="Rhea" id="RHEA-COMP:11604"/>
        <dbReference type="ChEBI" id="CHEBI:15378"/>
        <dbReference type="ChEBI" id="CHEBI:29999"/>
        <dbReference type="ChEBI" id="CHEBI:30616"/>
        <dbReference type="ChEBI" id="CHEBI:83421"/>
        <dbReference type="ChEBI" id="CHEBI:456216"/>
        <dbReference type="EC" id="2.7.11.1"/>
    </reaction>
</comment>
<dbReference type="Gene3D" id="1.10.510.10">
    <property type="entry name" value="Transferase(Phosphotransferase) domain 1"/>
    <property type="match status" value="1"/>
</dbReference>
<feature type="binding site" evidence="19">
    <location>
        <position position="189"/>
    </location>
    <ligand>
        <name>ATP</name>
        <dbReference type="ChEBI" id="CHEBI:30616"/>
    </ligand>
</feature>
<feature type="compositionally biased region" description="Basic residues" evidence="21">
    <location>
        <begin position="475"/>
        <end position="490"/>
    </location>
</feature>
<evidence type="ECO:0000256" key="14">
    <source>
        <dbReference type="ARBA" id="ARBA00022840"/>
    </source>
</evidence>
<reference evidence="23" key="1">
    <citation type="submission" date="2022-06" db="EMBL/GenBank/DDBJ databases">
        <authorList>
            <person name="Berger JAMES D."/>
            <person name="Berger JAMES D."/>
        </authorList>
    </citation>
    <scope>NUCLEOTIDE SEQUENCE [LARGE SCALE GENOMIC DNA]</scope>
</reference>
<dbReference type="WBParaSite" id="TREG1_90830.1">
    <property type="protein sequence ID" value="TREG1_90830.1"/>
    <property type="gene ID" value="TREG1_90830"/>
</dbReference>
<evidence type="ECO:0000313" key="23">
    <source>
        <dbReference type="Proteomes" id="UP000050795"/>
    </source>
</evidence>
<feature type="binding site" evidence="19">
    <location>
        <position position="187"/>
    </location>
    <ligand>
        <name>ATP</name>
        <dbReference type="ChEBI" id="CHEBI:30616"/>
    </ligand>
</feature>
<feature type="domain" description="RIO kinase" evidence="22">
    <location>
        <begin position="59"/>
        <end position="315"/>
    </location>
</feature>
<evidence type="ECO:0000256" key="17">
    <source>
        <dbReference type="ARBA" id="ARBA00048679"/>
    </source>
</evidence>
<keyword evidence="8" id="KW-0723">Serine/threonine-protein kinase</keyword>
<feature type="binding site" evidence="20">
    <location>
        <position position="257"/>
    </location>
    <ligand>
        <name>Mg(2+)</name>
        <dbReference type="ChEBI" id="CHEBI:18420"/>
    </ligand>
</feature>
<evidence type="ECO:0000256" key="2">
    <source>
        <dbReference type="ARBA" id="ARBA00004496"/>
    </source>
</evidence>
<keyword evidence="23" id="KW-1185">Reference proteome</keyword>
<dbReference type="AlphaFoldDB" id="A0AA85KLP3"/>
<organism evidence="23 24">
    <name type="scientific">Trichobilharzia regenti</name>
    <name type="common">Nasal bird schistosome</name>
    <dbReference type="NCBI Taxonomy" id="157069"/>
    <lineage>
        <taxon>Eukaryota</taxon>
        <taxon>Metazoa</taxon>
        <taxon>Spiralia</taxon>
        <taxon>Lophotrochozoa</taxon>
        <taxon>Platyhelminthes</taxon>
        <taxon>Trematoda</taxon>
        <taxon>Digenea</taxon>
        <taxon>Strigeidida</taxon>
        <taxon>Schistosomatoidea</taxon>
        <taxon>Schistosomatidae</taxon>
        <taxon>Trichobilharzia</taxon>
    </lineage>
</organism>
<dbReference type="GO" id="GO:0046872">
    <property type="term" value="F:metal ion binding"/>
    <property type="evidence" value="ECO:0007669"/>
    <property type="project" value="UniProtKB-KW"/>
</dbReference>
<dbReference type="GO" id="GO:0004674">
    <property type="term" value="F:protein serine/threonine kinase activity"/>
    <property type="evidence" value="ECO:0007669"/>
    <property type="project" value="UniProtKB-KW"/>
</dbReference>
<dbReference type="SUPFAM" id="SSF56112">
    <property type="entry name" value="Protein kinase-like (PK-like)"/>
    <property type="match status" value="1"/>
</dbReference>
<evidence type="ECO:0000259" key="22">
    <source>
        <dbReference type="SMART" id="SM00090"/>
    </source>
</evidence>
<evidence type="ECO:0000256" key="5">
    <source>
        <dbReference type="ARBA" id="ARBA00016038"/>
    </source>
</evidence>
<feature type="active site" description="Proton acceptor" evidence="18">
    <location>
        <position position="252"/>
    </location>
</feature>
<evidence type="ECO:0000256" key="11">
    <source>
        <dbReference type="ARBA" id="ARBA00022741"/>
    </source>
</evidence>
<keyword evidence="7" id="KW-0690">Ribosome biogenesis</keyword>
<keyword evidence="13" id="KW-0378">Hydrolase</keyword>
<evidence type="ECO:0000256" key="8">
    <source>
        <dbReference type="ARBA" id="ARBA00022527"/>
    </source>
</evidence>
<dbReference type="Proteomes" id="UP000050795">
    <property type="component" value="Unassembled WGS sequence"/>
</dbReference>
<dbReference type="InterPro" id="IPR000687">
    <property type="entry name" value="RIO_kinase"/>
</dbReference>